<dbReference type="InterPro" id="IPR008758">
    <property type="entry name" value="Peptidase_S28"/>
</dbReference>
<evidence type="ECO:0000256" key="9">
    <source>
        <dbReference type="ARBA" id="ARBA00023157"/>
    </source>
</evidence>
<comment type="similarity">
    <text evidence="2">Belongs to the peptidase S28 family.</text>
</comment>
<keyword evidence="7" id="KW-0378">Hydrolase</keyword>
<evidence type="ECO:0000256" key="18">
    <source>
        <dbReference type="SAM" id="SignalP"/>
    </source>
</evidence>
<keyword evidence="4" id="KW-0121">Carboxypeptidase</keyword>
<evidence type="ECO:0000256" key="3">
    <source>
        <dbReference type="ARBA" id="ARBA00011738"/>
    </source>
</evidence>
<dbReference type="Pfam" id="PF05577">
    <property type="entry name" value="Peptidase_S28"/>
    <property type="match status" value="1"/>
</dbReference>
<keyword evidence="8" id="KW-0865">Zymogen</keyword>
<evidence type="ECO:0000256" key="7">
    <source>
        <dbReference type="ARBA" id="ARBA00022801"/>
    </source>
</evidence>
<evidence type="ECO:0000256" key="4">
    <source>
        <dbReference type="ARBA" id="ARBA00022645"/>
    </source>
</evidence>
<evidence type="ECO:0000256" key="1">
    <source>
        <dbReference type="ARBA" id="ARBA00004371"/>
    </source>
</evidence>
<dbReference type="GO" id="GO:0006508">
    <property type="term" value="P:proteolysis"/>
    <property type="evidence" value="ECO:0007669"/>
    <property type="project" value="UniProtKB-KW"/>
</dbReference>
<proteinExistence type="inferred from homology"/>
<reference evidence="19" key="1">
    <citation type="submission" date="2022-01" db="EMBL/GenBank/DDBJ databases">
        <authorList>
            <person name="King R."/>
        </authorList>
    </citation>
    <scope>NUCLEOTIDE SEQUENCE</scope>
</reference>
<dbReference type="PANTHER" id="PTHR11010:SF38">
    <property type="entry name" value="LYSOSOMAL PRO-X CARBOXYPEPTIDASE"/>
    <property type="match status" value="1"/>
</dbReference>
<evidence type="ECO:0000256" key="16">
    <source>
        <dbReference type="ARBA" id="ARBA00076475"/>
    </source>
</evidence>
<dbReference type="Gene3D" id="3.40.50.1820">
    <property type="entry name" value="alpha/beta hydrolase"/>
    <property type="match status" value="1"/>
</dbReference>
<dbReference type="GO" id="GO:0008239">
    <property type="term" value="F:dipeptidyl-peptidase activity"/>
    <property type="evidence" value="ECO:0007669"/>
    <property type="project" value="TreeGrafter"/>
</dbReference>
<accession>A0A9P0DSN5</accession>
<dbReference type="EMBL" id="OU900105">
    <property type="protein sequence ID" value="CAH1161425.1"/>
    <property type="molecule type" value="Genomic_DNA"/>
</dbReference>
<dbReference type="SUPFAM" id="SSF53474">
    <property type="entry name" value="alpha/beta-Hydrolases"/>
    <property type="match status" value="1"/>
</dbReference>
<organism evidence="19 20">
    <name type="scientific">Phyllotreta striolata</name>
    <name type="common">Striped flea beetle</name>
    <name type="synonym">Crioceris striolata</name>
    <dbReference type="NCBI Taxonomy" id="444603"/>
    <lineage>
        <taxon>Eukaryota</taxon>
        <taxon>Metazoa</taxon>
        <taxon>Ecdysozoa</taxon>
        <taxon>Arthropoda</taxon>
        <taxon>Hexapoda</taxon>
        <taxon>Insecta</taxon>
        <taxon>Pterygota</taxon>
        <taxon>Neoptera</taxon>
        <taxon>Endopterygota</taxon>
        <taxon>Coleoptera</taxon>
        <taxon>Polyphaga</taxon>
        <taxon>Cucujiformia</taxon>
        <taxon>Chrysomeloidea</taxon>
        <taxon>Chrysomelidae</taxon>
        <taxon>Galerucinae</taxon>
        <taxon>Alticini</taxon>
        <taxon>Phyllotreta</taxon>
    </lineage>
</organism>
<comment type="function">
    <text evidence="13">Cleaves C-terminal amino acids linked to proline in peptides such as angiotensin II, III and des-Arg9-bradykinin. This cleavage occurs at acidic pH, but enzymatic activity is retained with some substrates at neutral pH.</text>
</comment>
<keyword evidence="6 18" id="KW-0732">Signal</keyword>
<protein>
    <recommendedName>
        <fullName evidence="15">Lysosomal Pro-X carboxypeptidase</fullName>
        <ecNumber evidence="14">3.4.16.2</ecNumber>
    </recommendedName>
    <alternativeName>
        <fullName evidence="17">Proline carboxypeptidase</fullName>
    </alternativeName>
    <alternativeName>
        <fullName evidence="16">Prolylcarboxypeptidase</fullName>
    </alternativeName>
</protein>
<evidence type="ECO:0000256" key="14">
    <source>
        <dbReference type="ARBA" id="ARBA00066456"/>
    </source>
</evidence>
<evidence type="ECO:0000256" key="6">
    <source>
        <dbReference type="ARBA" id="ARBA00022729"/>
    </source>
</evidence>
<keyword evidence="20" id="KW-1185">Reference proteome</keyword>
<evidence type="ECO:0000256" key="15">
    <source>
        <dbReference type="ARBA" id="ARBA00073691"/>
    </source>
</evidence>
<evidence type="ECO:0000256" key="10">
    <source>
        <dbReference type="ARBA" id="ARBA00023180"/>
    </source>
</evidence>
<dbReference type="GO" id="GO:0005764">
    <property type="term" value="C:lysosome"/>
    <property type="evidence" value="ECO:0007669"/>
    <property type="project" value="UniProtKB-SubCell"/>
</dbReference>
<evidence type="ECO:0000313" key="20">
    <source>
        <dbReference type="Proteomes" id="UP001153712"/>
    </source>
</evidence>
<evidence type="ECO:0000313" key="19">
    <source>
        <dbReference type="EMBL" id="CAH1161425.1"/>
    </source>
</evidence>
<dbReference type="Proteomes" id="UP001153712">
    <property type="component" value="Chromosome 12"/>
</dbReference>
<dbReference type="OrthoDB" id="2130629at2759"/>
<dbReference type="GO" id="GO:0004185">
    <property type="term" value="F:serine-type carboxypeptidase activity"/>
    <property type="evidence" value="ECO:0007669"/>
    <property type="project" value="UniProtKB-EC"/>
</dbReference>
<dbReference type="InterPro" id="IPR042269">
    <property type="entry name" value="Ser_carbopepase_S28_SKS"/>
</dbReference>
<evidence type="ECO:0000256" key="17">
    <source>
        <dbReference type="ARBA" id="ARBA00076608"/>
    </source>
</evidence>
<feature type="signal peptide" evidence="18">
    <location>
        <begin position="1"/>
        <end position="22"/>
    </location>
</feature>
<keyword evidence="5" id="KW-0645">Protease</keyword>
<dbReference type="EC" id="3.4.16.2" evidence="14"/>
<evidence type="ECO:0000256" key="11">
    <source>
        <dbReference type="ARBA" id="ARBA00023228"/>
    </source>
</evidence>
<gene>
    <name evidence="19" type="ORF">PHYEVI_LOCUS3064</name>
</gene>
<keyword evidence="11" id="KW-0458">Lysosome</keyword>
<dbReference type="FunFam" id="1.20.120.980:FF:000002">
    <property type="entry name" value="lysosomal Pro-X carboxypeptidase"/>
    <property type="match status" value="1"/>
</dbReference>
<dbReference type="AlphaFoldDB" id="A0A9P0DSN5"/>
<keyword evidence="9" id="KW-1015">Disulfide bond</keyword>
<evidence type="ECO:0000256" key="12">
    <source>
        <dbReference type="ARBA" id="ARBA00052013"/>
    </source>
</evidence>
<evidence type="ECO:0000256" key="8">
    <source>
        <dbReference type="ARBA" id="ARBA00023145"/>
    </source>
</evidence>
<dbReference type="InterPro" id="IPR029058">
    <property type="entry name" value="AB_hydrolase_fold"/>
</dbReference>
<comment type="subunit">
    <text evidence="3">Homodimer.</text>
</comment>
<feature type="chain" id="PRO_5040415986" description="Lysosomal Pro-X carboxypeptidase" evidence="18">
    <location>
        <begin position="23"/>
        <end position="470"/>
    </location>
</feature>
<comment type="subcellular location">
    <subcellularLocation>
        <location evidence="1">Lysosome</location>
    </subcellularLocation>
</comment>
<dbReference type="PANTHER" id="PTHR11010">
    <property type="entry name" value="PROTEASE S28 PRO-X CARBOXYPEPTIDASE-RELATED"/>
    <property type="match status" value="1"/>
</dbReference>
<comment type="catalytic activity">
    <reaction evidence="12">
        <text>Cleavage of a -Pro-|-Xaa bond to release a C-terminal amino acid.</text>
        <dbReference type="EC" id="3.4.16.2"/>
    </reaction>
</comment>
<sequence>MARLLFYFSFICSSMLWSKANSDQRYSLETRYAEVPVTHFEWLSQMKTFKLRYLVNAKNFERTGPIFVYVGGKGDISVYAQNSGFIFDISKTFNAMIVFIEHRYYGQSLPFTNESFSLDNLKYLTTREVLADVMLVVNLLKKSTYDNAFATETPPIVAFGSGYSGALAAWLRMKFPYMFLGAVASSAPMAFGSSVQNCECFYDVVTKSYEKFGSEQCVKTIKLGWDVVINLARSKLGLDFISSTWKLCRRLSSTDDVERLLEWLSNIYIRLSLSNYHYPTEYFRSLPAFPLKVFCDKLTTSFFNDTRGLIEFFGQALQVYTNYSGKAACNEFEELSDYVFNYQQCTELVMPKCSIDSDMFINKPWNYKNFSMECKNRFGISNPNEDWITLFYGGRNLKYYSNIVFGRGDMDAYGCYGINGNVSSTIWTLDVADGPHHAEMRNWDVSDNNYIILARKTYVQAIKNWLNMFP</sequence>
<name>A0A9P0DSN5_PHYSR</name>
<dbReference type="Gene3D" id="1.20.120.980">
    <property type="entry name" value="Serine carboxypeptidase S28, SKS domain"/>
    <property type="match status" value="1"/>
</dbReference>
<evidence type="ECO:0000256" key="13">
    <source>
        <dbReference type="ARBA" id="ARBA00059701"/>
    </source>
</evidence>
<keyword evidence="10" id="KW-0325">Glycoprotein</keyword>
<evidence type="ECO:0000256" key="5">
    <source>
        <dbReference type="ARBA" id="ARBA00022670"/>
    </source>
</evidence>
<evidence type="ECO:0000256" key="2">
    <source>
        <dbReference type="ARBA" id="ARBA00011079"/>
    </source>
</evidence>